<dbReference type="InterPro" id="IPR016040">
    <property type="entry name" value="NAD(P)-bd_dom"/>
</dbReference>
<organism evidence="3 5">
    <name type="scientific">Vibrio lentus</name>
    <dbReference type="NCBI Taxonomy" id="136468"/>
    <lineage>
        <taxon>Bacteria</taxon>
        <taxon>Pseudomonadati</taxon>
        <taxon>Pseudomonadota</taxon>
        <taxon>Gammaproteobacteria</taxon>
        <taxon>Vibrionales</taxon>
        <taxon>Vibrionaceae</taxon>
        <taxon>Vibrio</taxon>
    </lineage>
</organism>
<dbReference type="PANTHER" id="PTHR15020:SF50">
    <property type="entry name" value="UPF0659 PROTEIN YMR090W"/>
    <property type="match status" value="1"/>
</dbReference>
<sequence length="211" mass="22844">MSTVVVWGAGSGLGAAIVEHFHLQGHDVVAVARNPDKNARLQELGIKTLRCDATIQEQVERTVAELPKSALVVSSMGSFNAEVPVDYIGHRYLINALEQNDIARFLLVTSLGCGDSWQYLSERSKRGFGAAVREKTLAEAWLTSSALDYTILRPGGLLDGKTTGNGELSQQVEVHGVIYRQEVARLIETLLANSASIGQVYQCVDPTVTYG</sequence>
<comment type="caution">
    <text evidence="3">The sequence shown here is derived from an EMBL/GenBank/DDBJ whole genome shotgun (WGS) entry which is preliminary data.</text>
</comment>
<reference evidence="2 4" key="2">
    <citation type="journal article" date="2018" name="Nature">
        <title>A major lineage of non-tailed dsDNA viruses as unrecognized killers of marine bacteria.</title>
        <authorList>
            <person name="Kauffman K.M."/>
            <person name="Hussain F.A."/>
            <person name="Yang J."/>
            <person name="Arevalo P."/>
            <person name="Brown J.M."/>
            <person name="Chang W.K."/>
            <person name="VanInsberghe D."/>
            <person name="Elsherbini J."/>
            <person name="Sharma R.S."/>
            <person name="Cutler M.B."/>
            <person name="Kelly L."/>
            <person name="Polz M.F."/>
        </authorList>
    </citation>
    <scope>NUCLEOTIDE SEQUENCE [LARGE SCALE GENOMIC DNA]</scope>
    <source>
        <strain evidence="2 4">10N.286.55.E1</strain>
    </source>
</reference>
<dbReference type="EMBL" id="MCSB01000010">
    <property type="protein sequence ID" value="PME30299.1"/>
    <property type="molecule type" value="Genomic_DNA"/>
</dbReference>
<dbReference type="InterPro" id="IPR036291">
    <property type="entry name" value="NAD(P)-bd_dom_sf"/>
</dbReference>
<reference evidence="3 5" key="3">
    <citation type="submission" date="2019-04" db="EMBL/GenBank/DDBJ databases">
        <title>A reverse ecology approach based on a biological definition of microbial populations.</title>
        <authorList>
            <person name="Arevalo P."/>
            <person name="Vaninsberghe D."/>
            <person name="Elsherbini J."/>
            <person name="Gore J."/>
            <person name="Polz M."/>
        </authorList>
    </citation>
    <scope>NUCLEOTIDE SEQUENCE [LARGE SCALE GENOMIC DNA]</scope>
    <source>
        <strain evidence="3 5">10N.222.48.A1</strain>
    </source>
</reference>
<dbReference type="Proteomes" id="UP000305840">
    <property type="component" value="Unassembled WGS sequence"/>
</dbReference>
<gene>
    <name evidence="2" type="ORF">BCV38_20330</name>
    <name evidence="3" type="ORF">FCV91_00475</name>
</gene>
<name>A0A2J6UEM9_9VIBR</name>
<reference evidence="2" key="1">
    <citation type="submission" date="2016-07" db="EMBL/GenBank/DDBJ databases">
        <authorList>
            <person name="Kauffman K."/>
            <person name="Arevalo P."/>
            <person name="Polz M.F."/>
        </authorList>
    </citation>
    <scope>NUCLEOTIDE SEQUENCE</scope>
    <source>
        <strain evidence="2">10N.286.55.E1</strain>
    </source>
</reference>
<dbReference type="AlphaFoldDB" id="A0A2J6UEM9"/>
<evidence type="ECO:0000313" key="4">
    <source>
        <dbReference type="Proteomes" id="UP000239763"/>
    </source>
</evidence>
<dbReference type="Gene3D" id="3.40.50.720">
    <property type="entry name" value="NAD(P)-binding Rossmann-like Domain"/>
    <property type="match status" value="1"/>
</dbReference>
<dbReference type="Proteomes" id="UP000239763">
    <property type="component" value="Unassembled WGS sequence"/>
</dbReference>
<dbReference type="SUPFAM" id="SSF51735">
    <property type="entry name" value="NAD(P)-binding Rossmann-fold domains"/>
    <property type="match status" value="1"/>
</dbReference>
<evidence type="ECO:0000313" key="5">
    <source>
        <dbReference type="Proteomes" id="UP000305840"/>
    </source>
</evidence>
<feature type="domain" description="NAD(P)-binding" evidence="1">
    <location>
        <begin position="8"/>
        <end position="193"/>
    </location>
</feature>
<keyword evidence="4" id="KW-1185">Reference proteome</keyword>
<dbReference type="GeneID" id="69651923"/>
<accession>A0A2J6UEM9</accession>
<evidence type="ECO:0000313" key="2">
    <source>
        <dbReference type="EMBL" id="PME30299.1"/>
    </source>
</evidence>
<evidence type="ECO:0000259" key="1">
    <source>
        <dbReference type="Pfam" id="PF13460"/>
    </source>
</evidence>
<protein>
    <submittedName>
        <fullName evidence="2">Flavin reductase</fullName>
    </submittedName>
    <submittedName>
        <fullName evidence="3">SDR family NAD(P)-dependent oxidoreductase</fullName>
    </submittedName>
</protein>
<dbReference type="RefSeq" id="WP_099165617.1">
    <property type="nucleotide sequence ID" value="NZ_JAAHTI010000002.1"/>
</dbReference>
<evidence type="ECO:0000313" key="3">
    <source>
        <dbReference type="EMBL" id="TKG13147.1"/>
    </source>
</evidence>
<proteinExistence type="predicted"/>
<dbReference type="EMBL" id="SYVO01000002">
    <property type="protein sequence ID" value="TKG13147.1"/>
    <property type="molecule type" value="Genomic_DNA"/>
</dbReference>
<dbReference type="Pfam" id="PF13460">
    <property type="entry name" value="NAD_binding_10"/>
    <property type="match status" value="1"/>
</dbReference>
<dbReference type="PANTHER" id="PTHR15020">
    <property type="entry name" value="FLAVIN REDUCTASE-RELATED"/>
    <property type="match status" value="1"/>
</dbReference>